<comment type="caution">
    <text evidence="2">The sequence shown here is derived from an EMBL/GenBank/DDBJ whole genome shotgun (WGS) entry which is preliminary data.</text>
</comment>
<proteinExistence type="predicted"/>
<dbReference type="InterPro" id="IPR036388">
    <property type="entry name" value="WH-like_DNA-bd_sf"/>
</dbReference>
<dbReference type="NCBIfam" id="TIGR00738">
    <property type="entry name" value="rrf2_super"/>
    <property type="match status" value="1"/>
</dbReference>
<evidence type="ECO:0000313" key="2">
    <source>
        <dbReference type="EMBL" id="KCZ92356.1"/>
    </source>
</evidence>
<dbReference type="OrthoDB" id="9795923at2"/>
<dbReference type="eggNOG" id="COG1959">
    <property type="taxonomic scope" value="Bacteria"/>
</dbReference>
<dbReference type="PATRIC" id="fig|1280950.3.peg.1996"/>
<keyword evidence="1" id="KW-0238">DNA-binding</keyword>
<dbReference type="InterPro" id="IPR036390">
    <property type="entry name" value="WH_DNA-bd_sf"/>
</dbReference>
<dbReference type="GO" id="GO:0003700">
    <property type="term" value="F:DNA-binding transcription factor activity"/>
    <property type="evidence" value="ECO:0007669"/>
    <property type="project" value="TreeGrafter"/>
</dbReference>
<dbReference type="STRING" id="1280950.HJO_09984"/>
<keyword evidence="3" id="KW-1185">Reference proteome</keyword>
<dbReference type="Proteomes" id="UP000025171">
    <property type="component" value="Unassembled WGS sequence"/>
</dbReference>
<evidence type="ECO:0000313" key="3">
    <source>
        <dbReference type="Proteomes" id="UP000025171"/>
    </source>
</evidence>
<dbReference type="SUPFAM" id="SSF46785">
    <property type="entry name" value="Winged helix' DNA-binding domain"/>
    <property type="match status" value="1"/>
</dbReference>
<dbReference type="Gene3D" id="1.10.10.10">
    <property type="entry name" value="Winged helix-like DNA-binding domain superfamily/Winged helix DNA-binding domain"/>
    <property type="match status" value="1"/>
</dbReference>
<dbReference type="InterPro" id="IPR000944">
    <property type="entry name" value="Tscrpt_reg_Rrf2"/>
</dbReference>
<dbReference type="EMBL" id="ARYK01000004">
    <property type="protein sequence ID" value="KCZ92356.1"/>
    <property type="molecule type" value="Genomic_DNA"/>
</dbReference>
<dbReference type="PROSITE" id="PS51197">
    <property type="entry name" value="HTH_RRF2_2"/>
    <property type="match status" value="1"/>
</dbReference>
<dbReference type="GO" id="GO:0005829">
    <property type="term" value="C:cytosol"/>
    <property type="evidence" value="ECO:0007669"/>
    <property type="project" value="TreeGrafter"/>
</dbReference>
<organism evidence="2 3">
    <name type="scientific">Hyphomonas johnsonii MHS-2</name>
    <dbReference type="NCBI Taxonomy" id="1280950"/>
    <lineage>
        <taxon>Bacteria</taxon>
        <taxon>Pseudomonadati</taxon>
        <taxon>Pseudomonadota</taxon>
        <taxon>Alphaproteobacteria</taxon>
        <taxon>Hyphomonadales</taxon>
        <taxon>Hyphomonadaceae</taxon>
        <taxon>Hyphomonas</taxon>
    </lineage>
</organism>
<dbReference type="PANTHER" id="PTHR33221:SF4">
    <property type="entry name" value="HTH-TYPE TRANSCRIPTIONAL REPRESSOR NSRR"/>
    <property type="match status" value="1"/>
</dbReference>
<dbReference type="Pfam" id="PF02082">
    <property type="entry name" value="Rrf2"/>
    <property type="match status" value="1"/>
</dbReference>
<dbReference type="RefSeq" id="WP_035616577.1">
    <property type="nucleotide sequence ID" value="NZ_ARYK01000004.1"/>
</dbReference>
<accession>A0A059FPA1</accession>
<reference evidence="2 3" key="1">
    <citation type="journal article" date="2014" name="Antonie Van Leeuwenhoek">
        <title>Hyphomonas beringensis sp. nov. and Hyphomonas chukchiensis sp. nov., isolated from surface seawater of the Bering Sea and Chukchi Sea.</title>
        <authorList>
            <person name="Li C."/>
            <person name="Lai Q."/>
            <person name="Li G."/>
            <person name="Dong C."/>
            <person name="Wang J."/>
            <person name="Liao Y."/>
            <person name="Shao Z."/>
        </authorList>
    </citation>
    <scope>NUCLEOTIDE SEQUENCE [LARGE SCALE GENOMIC DNA]</scope>
    <source>
        <strain evidence="2 3">MHS-2</strain>
    </source>
</reference>
<dbReference type="PANTHER" id="PTHR33221">
    <property type="entry name" value="WINGED HELIX-TURN-HELIX TRANSCRIPTIONAL REGULATOR, RRF2 FAMILY"/>
    <property type="match status" value="1"/>
</dbReference>
<name>A0A059FPA1_9PROT</name>
<sequence>MRLNMQTDFALRTLMHLAVNRDRRVTIGQISDVFGMSKNHLMKVAQTLSREGFISSERGRNGGLSLARAPSDIFVGDVVRKMEGNAALVSCFPGGAGGCLITPACRLRGALAEAQDAFFRALDSRSIADLVDGNAPLHGLLDIGEAA</sequence>
<dbReference type="GO" id="GO:0003677">
    <property type="term" value="F:DNA binding"/>
    <property type="evidence" value="ECO:0007669"/>
    <property type="project" value="UniProtKB-KW"/>
</dbReference>
<gene>
    <name evidence="2" type="ORF">HJO_09984</name>
</gene>
<protein>
    <submittedName>
        <fullName evidence="2">Transcriptional regulator</fullName>
    </submittedName>
</protein>
<dbReference type="AlphaFoldDB" id="A0A059FPA1"/>
<evidence type="ECO:0000256" key="1">
    <source>
        <dbReference type="ARBA" id="ARBA00023125"/>
    </source>
</evidence>